<dbReference type="InterPro" id="IPR001036">
    <property type="entry name" value="Acrflvin-R"/>
</dbReference>
<reference evidence="9 10" key="1">
    <citation type="submission" date="2018-06" db="EMBL/GenBank/DDBJ databases">
        <authorList>
            <consortium name="Pathogen Informatics"/>
            <person name="Doyle S."/>
        </authorList>
    </citation>
    <scope>NUCLEOTIDE SEQUENCE [LARGE SCALE GENOMIC DNA]</scope>
    <source>
        <strain evidence="9 10">NCTC4824</strain>
    </source>
</reference>
<organism evidence="9 10">
    <name type="scientific">Lederbergia lenta</name>
    <name type="common">Bacillus lentus</name>
    <dbReference type="NCBI Taxonomy" id="1467"/>
    <lineage>
        <taxon>Bacteria</taxon>
        <taxon>Bacillati</taxon>
        <taxon>Bacillota</taxon>
        <taxon>Bacilli</taxon>
        <taxon>Bacillales</taxon>
        <taxon>Bacillaceae</taxon>
        <taxon>Lederbergia</taxon>
    </lineage>
</organism>
<keyword evidence="4 7" id="KW-0812">Transmembrane</keyword>
<feature type="transmembrane region" description="Helical" evidence="7">
    <location>
        <begin position="620"/>
        <end position="645"/>
    </location>
</feature>
<dbReference type="STRING" id="1348624.GCA_001591545_02881"/>
<evidence type="ECO:0000256" key="1">
    <source>
        <dbReference type="ARBA" id="ARBA00004651"/>
    </source>
</evidence>
<protein>
    <submittedName>
        <fullName evidence="9">Membrane protein, MmpL family</fullName>
    </submittedName>
</protein>
<feature type="transmembrane region" description="Helical" evidence="7">
    <location>
        <begin position="330"/>
        <end position="357"/>
    </location>
</feature>
<evidence type="ECO:0000313" key="9">
    <source>
        <dbReference type="EMBL" id="SQI63357.1"/>
    </source>
</evidence>
<evidence type="ECO:0000313" key="10">
    <source>
        <dbReference type="Proteomes" id="UP000249134"/>
    </source>
</evidence>
<dbReference type="GO" id="GO:0022857">
    <property type="term" value="F:transmembrane transporter activity"/>
    <property type="evidence" value="ECO:0007669"/>
    <property type="project" value="InterPro"/>
</dbReference>
<feature type="transmembrane region" description="Helical" evidence="7">
    <location>
        <begin position="405"/>
        <end position="425"/>
    </location>
</feature>
<name>A0A2X4WF45_LEDLE</name>
<feature type="transmembrane region" description="Helical" evidence="7">
    <location>
        <begin position="587"/>
        <end position="608"/>
    </location>
</feature>
<evidence type="ECO:0000256" key="7">
    <source>
        <dbReference type="SAM" id="Phobius"/>
    </source>
</evidence>
<sequence length="738" mass="80781">MKRGLTIFLESIVGKRGRWITLGIWAALAVFLTILWPSVQSAKNNAVEMLPEDTMSVQAAKLVKEEFSDEAGLPLLLVWHKETGLAEEDTALIIKLYEQLTEKPLAQQSFIPPLHKAPPQALFSSASENGSTIVTPIFLDDKAESDLIQKDIDDLKEVIKKIADDDLFSRNIGEDDLLVRVTGPAGISTDAVSLFSEADVKLLIATVLLVLILLIVLYRSPILAIVPLIGVGFAYAVISPILGVLADKGWIIVDSQAISIMTVLLFGAGTDYCLFLVSRYRDHLLMEENALTALKNALKDSGGAIMISALTTAFGLLTLLLALYGSYHTFAVPFSLAIFIMGLAALTLLPALLSIFGRVSFFPFIPRTDSMSLALEKTKGKAVRRQKSHGKFSIWLGKFVTRKPWPIICATLILLGGLATFSTKIDYTYDLLSSFPDDMPSREGFELINENFSAGNLAPMQIIVDTSGKAVQLEEQLSDLTMIESIGESRRGSNNNDLLLYEIILKENPYDAETLNHIPTIKEKVSEGLTQAGITPAEEHFWIGGETANLYDTKMTTDRDRNIVVPAVIAIIALLLLVYLRSIVAMIYLLLTVLLSYFSALGAGWLLMHYGMGTEAMQGLIPLYTFVFIVALGEDYNIFMVSSIWKKRRTQPLQEAIANGVTETSSVITSAGLILAGTFAVLATLPIQVLVQFGIVTAIGILLDTFIVRPLLVPAITSVLGKYAFWPGKLGENKEKEQ</sequence>
<feature type="transmembrane region" description="Helical" evidence="7">
    <location>
        <begin position="666"/>
        <end position="687"/>
    </location>
</feature>
<dbReference type="KEGG" id="blen:NCTC4824_04057"/>
<keyword evidence="10" id="KW-1185">Reference proteome</keyword>
<dbReference type="InterPro" id="IPR000731">
    <property type="entry name" value="SSD"/>
</dbReference>
<keyword evidence="5 7" id="KW-1133">Transmembrane helix</keyword>
<evidence type="ECO:0000256" key="6">
    <source>
        <dbReference type="ARBA" id="ARBA00023136"/>
    </source>
</evidence>
<evidence type="ECO:0000256" key="4">
    <source>
        <dbReference type="ARBA" id="ARBA00022692"/>
    </source>
</evidence>
<dbReference type="PRINTS" id="PR00702">
    <property type="entry name" value="ACRIFLAVINRP"/>
</dbReference>
<feature type="transmembrane region" description="Helical" evidence="7">
    <location>
        <begin position="20"/>
        <end position="39"/>
    </location>
</feature>
<proteinExistence type="inferred from homology"/>
<feature type="domain" description="SSD" evidence="8">
    <location>
        <begin position="590"/>
        <end position="718"/>
    </location>
</feature>
<accession>A0A2X4WF45</accession>
<dbReference type="SUPFAM" id="SSF82866">
    <property type="entry name" value="Multidrug efflux transporter AcrB transmembrane domain"/>
    <property type="match status" value="2"/>
</dbReference>
<dbReference type="InterPro" id="IPR004869">
    <property type="entry name" value="MMPL_dom"/>
</dbReference>
<feature type="domain" description="SSD" evidence="8">
    <location>
        <begin position="260"/>
        <end position="355"/>
    </location>
</feature>
<feature type="transmembrane region" description="Helical" evidence="7">
    <location>
        <begin position="225"/>
        <end position="245"/>
    </location>
</feature>
<feature type="transmembrane region" description="Helical" evidence="7">
    <location>
        <begin position="693"/>
        <end position="712"/>
    </location>
</feature>
<dbReference type="InterPro" id="IPR050545">
    <property type="entry name" value="Mycobact_MmpL"/>
</dbReference>
<gene>
    <name evidence="9" type="primary">ydgH_5</name>
    <name evidence="9" type="ORF">NCTC4824_04057</name>
</gene>
<evidence type="ECO:0000256" key="2">
    <source>
        <dbReference type="ARBA" id="ARBA00010157"/>
    </source>
</evidence>
<dbReference type="Gene3D" id="1.20.1640.10">
    <property type="entry name" value="Multidrug efflux transporter AcrB transmembrane domain"/>
    <property type="match status" value="2"/>
</dbReference>
<comment type="subcellular location">
    <subcellularLocation>
        <location evidence="1">Cell membrane</location>
        <topology evidence="1">Multi-pass membrane protein</topology>
    </subcellularLocation>
</comment>
<dbReference type="EMBL" id="LS483476">
    <property type="protein sequence ID" value="SQI63357.1"/>
    <property type="molecule type" value="Genomic_DNA"/>
</dbReference>
<feature type="transmembrane region" description="Helical" evidence="7">
    <location>
        <begin position="257"/>
        <end position="277"/>
    </location>
</feature>
<evidence type="ECO:0000256" key="5">
    <source>
        <dbReference type="ARBA" id="ARBA00022989"/>
    </source>
</evidence>
<evidence type="ECO:0000259" key="8">
    <source>
        <dbReference type="PROSITE" id="PS50156"/>
    </source>
</evidence>
<dbReference type="PROSITE" id="PS50156">
    <property type="entry name" value="SSD"/>
    <property type="match status" value="2"/>
</dbReference>
<keyword evidence="3" id="KW-1003">Cell membrane</keyword>
<feature type="transmembrane region" description="Helical" evidence="7">
    <location>
        <begin position="200"/>
        <end position="218"/>
    </location>
</feature>
<dbReference type="AlphaFoldDB" id="A0A2X4WF45"/>
<dbReference type="Proteomes" id="UP000249134">
    <property type="component" value="Chromosome 1"/>
</dbReference>
<dbReference type="RefSeq" id="WP_231955865.1">
    <property type="nucleotide sequence ID" value="NZ_JAMATI010000003.1"/>
</dbReference>
<feature type="transmembrane region" description="Helical" evidence="7">
    <location>
        <begin position="304"/>
        <end position="324"/>
    </location>
</feature>
<keyword evidence="6 7" id="KW-0472">Membrane</keyword>
<feature type="transmembrane region" description="Helical" evidence="7">
    <location>
        <begin position="563"/>
        <end position="580"/>
    </location>
</feature>
<evidence type="ECO:0000256" key="3">
    <source>
        <dbReference type="ARBA" id="ARBA00022475"/>
    </source>
</evidence>
<dbReference type="PANTHER" id="PTHR33406:SF6">
    <property type="entry name" value="MEMBRANE PROTEIN YDGH-RELATED"/>
    <property type="match status" value="1"/>
</dbReference>
<dbReference type="GO" id="GO:0005886">
    <property type="term" value="C:plasma membrane"/>
    <property type="evidence" value="ECO:0007669"/>
    <property type="project" value="UniProtKB-SubCell"/>
</dbReference>
<dbReference type="Pfam" id="PF03176">
    <property type="entry name" value="MMPL"/>
    <property type="match status" value="2"/>
</dbReference>
<dbReference type="PANTHER" id="PTHR33406">
    <property type="entry name" value="MEMBRANE PROTEIN MJ1562-RELATED"/>
    <property type="match status" value="1"/>
</dbReference>
<comment type="similarity">
    <text evidence="2">Belongs to the resistance-nodulation-cell division (RND) (TC 2.A.6) family. MmpL subfamily.</text>
</comment>